<reference evidence="1 2" key="1">
    <citation type="submission" date="2021-05" db="EMBL/GenBank/DDBJ databases">
        <title>Genome Assembly of Synthetic Allotetraploid Brassica napus Reveals Homoeologous Exchanges between Subgenomes.</title>
        <authorList>
            <person name="Davis J.T."/>
        </authorList>
    </citation>
    <scope>NUCLEOTIDE SEQUENCE [LARGE SCALE GENOMIC DNA]</scope>
    <source>
        <strain evidence="2">cv. Da-Ae</strain>
        <tissue evidence="1">Seedling</tissue>
    </source>
</reference>
<name>A0ABQ7Y0G6_BRANA</name>
<comment type="caution">
    <text evidence="1">The sequence shown here is derived from an EMBL/GenBank/DDBJ whole genome shotgun (WGS) entry which is preliminary data.</text>
</comment>
<evidence type="ECO:0000313" key="1">
    <source>
        <dbReference type="EMBL" id="KAH0860640.1"/>
    </source>
</evidence>
<accession>A0ABQ7Y0G6</accession>
<proteinExistence type="predicted"/>
<evidence type="ECO:0000313" key="2">
    <source>
        <dbReference type="Proteomes" id="UP000824890"/>
    </source>
</evidence>
<gene>
    <name evidence="1" type="ORF">HID58_088901</name>
</gene>
<dbReference type="EMBL" id="JAGKQM010000019">
    <property type="protein sequence ID" value="KAH0860640.1"/>
    <property type="molecule type" value="Genomic_DNA"/>
</dbReference>
<keyword evidence="2" id="KW-1185">Reference proteome</keyword>
<dbReference type="Proteomes" id="UP000824890">
    <property type="component" value="Unassembled WGS sequence"/>
</dbReference>
<sequence>MRKVILLSKRSSALSQDLNAEPRSLGFRRTRATKKVYKTSNYKISSI</sequence>
<organism evidence="1 2">
    <name type="scientific">Brassica napus</name>
    <name type="common">Rape</name>
    <dbReference type="NCBI Taxonomy" id="3708"/>
    <lineage>
        <taxon>Eukaryota</taxon>
        <taxon>Viridiplantae</taxon>
        <taxon>Streptophyta</taxon>
        <taxon>Embryophyta</taxon>
        <taxon>Tracheophyta</taxon>
        <taxon>Spermatophyta</taxon>
        <taxon>Magnoliopsida</taxon>
        <taxon>eudicotyledons</taxon>
        <taxon>Gunneridae</taxon>
        <taxon>Pentapetalae</taxon>
        <taxon>rosids</taxon>
        <taxon>malvids</taxon>
        <taxon>Brassicales</taxon>
        <taxon>Brassicaceae</taxon>
        <taxon>Brassiceae</taxon>
        <taxon>Brassica</taxon>
    </lineage>
</organism>
<protein>
    <submittedName>
        <fullName evidence="1">Uncharacterized protein</fullName>
    </submittedName>
</protein>